<dbReference type="InterPro" id="IPR000182">
    <property type="entry name" value="GNAT_dom"/>
</dbReference>
<proteinExistence type="predicted"/>
<reference evidence="2" key="1">
    <citation type="submission" date="2020-10" db="EMBL/GenBank/DDBJ databases">
        <authorList>
            <person name="Gilroy R."/>
        </authorList>
    </citation>
    <scope>NUCLEOTIDE SEQUENCE</scope>
    <source>
        <strain evidence="2">ChiGjej1B1-24693</strain>
    </source>
</reference>
<dbReference type="EMBL" id="DVLP01000435">
    <property type="protein sequence ID" value="HIT76894.1"/>
    <property type="molecule type" value="Genomic_DNA"/>
</dbReference>
<dbReference type="PANTHER" id="PTHR43617:SF20">
    <property type="entry name" value="N-ALPHA-ACETYLTRANSFERASE RIMI"/>
    <property type="match status" value="1"/>
</dbReference>
<evidence type="ECO:0000259" key="1">
    <source>
        <dbReference type="PROSITE" id="PS51186"/>
    </source>
</evidence>
<feature type="domain" description="N-acetyltransferase" evidence="1">
    <location>
        <begin position="4"/>
        <end position="149"/>
    </location>
</feature>
<reference evidence="2" key="2">
    <citation type="journal article" date="2021" name="PeerJ">
        <title>Extensive microbial diversity within the chicken gut microbiome revealed by metagenomics and culture.</title>
        <authorList>
            <person name="Gilroy R."/>
            <person name="Ravi A."/>
            <person name="Getino M."/>
            <person name="Pursley I."/>
            <person name="Horton D.L."/>
            <person name="Alikhan N.F."/>
            <person name="Baker D."/>
            <person name="Gharbi K."/>
            <person name="Hall N."/>
            <person name="Watson M."/>
            <person name="Adriaenssens E.M."/>
            <person name="Foster-Nyarko E."/>
            <person name="Jarju S."/>
            <person name="Secka A."/>
            <person name="Antonio M."/>
            <person name="Oren A."/>
            <person name="Chaudhuri R.R."/>
            <person name="La Ragione R."/>
            <person name="Hildebrand F."/>
            <person name="Pallen M.J."/>
        </authorList>
    </citation>
    <scope>NUCLEOTIDE SEQUENCE</scope>
    <source>
        <strain evidence="2">ChiGjej1B1-24693</strain>
    </source>
</reference>
<dbReference type="AlphaFoldDB" id="A0A9D1KMZ9"/>
<comment type="caution">
    <text evidence="2">The sequence shown here is derived from an EMBL/GenBank/DDBJ whole genome shotgun (WGS) entry which is preliminary data.</text>
</comment>
<organism evidence="2 3">
    <name type="scientific">Candidatus Avipropionibacterium avicola</name>
    <dbReference type="NCBI Taxonomy" id="2840701"/>
    <lineage>
        <taxon>Bacteria</taxon>
        <taxon>Bacillati</taxon>
        <taxon>Actinomycetota</taxon>
        <taxon>Actinomycetes</taxon>
        <taxon>Propionibacteriales</taxon>
        <taxon>Propionibacteriaceae</taxon>
        <taxon>Propionibacteriaceae incertae sedis</taxon>
        <taxon>Candidatus Avipropionibacterium</taxon>
    </lineage>
</organism>
<evidence type="ECO:0000313" key="2">
    <source>
        <dbReference type="EMBL" id="HIT76894.1"/>
    </source>
</evidence>
<dbReference type="Proteomes" id="UP000886842">
    <property type="component" value="Unassembled WGS sequence"/>
</dbReference>
<dbReference type="Gene3D" id="3.40.630.30">
    <property type="match status" value="1"/>
</dbReference>
<evidence type="ECO:0000313" key="3">
    <source>
        <dbReference type="Proteomes" id="UP000886842"/>
    </source>
</evidence>
<dbReference type="InterPro" id="IPR016181">
    <property type="entry name" value="Acyl_CoA_acyltransferase"/>
</dbReference>
<accession>A0A9D1KMZ9</accession>
<gene>
    <name evidence="2" type="ORF">IAA98_15045</name>
</gene>
<sequence>MTGVSLREATTDDLAALVELERVGFDAAERWSSTSWAGELDGADRWVRLAVIDDTVVGAISVQLLPPASDLMRVVVDPVRRRRGIATRLVHAGLDAAAAAGATRMLLEVRHDNDAAIACYGRAGFEQLTARENYYGAGRHALVMRAWDLHLRTTAGARDAGAQDAGAEGVRG</sequence>
<dbReference type="GO" id="GO:0016747">
    <property type="term" value="F:acyltransferase activity, transferring groups other than amino-acyl groups"/>
    <property type="evidence" value="ECO:0007669"/>
    <property type="project" value="InterPro"/>
</dbReference>
<dbReference type="SUPFAM" id="SSF55729">
    <property type="entry name" value="Acyl-CoA N-acyltransferases (Nat)"/>
    <property type="match status" value="1"/>
</dbReference>
<dbReference type="InterPro" id="IPR050276">
    <property type="entry name" value="MshD_Acetyltransferase"/>
</dbReference>
<protein>
    <submittedName>
        <fullName evidence="2">GNAT family N-acetyltransferase</fullName>
    </submittedName>
</protein>
<name>A0A9D1KMZ9_9ACTN</name>
<dbReference type="PROSITE" id="PS51186">
    <property type="entry name" value="GNAT"/>
    <property type="match status" value="1"/>
</dbReference>
<dbReference type="Pfam" id="PF00583">
    <property type="entry name" value="Acetyltransf_1"/>
    <property type="match status" value="1"/>
</dbReference>
<dbReference type="PANTHER" id="PTHR43617">
    <property type="entry name" value="L-AMINO ACID N-ACETYLTRANSFERASE"/>
    <property type="match status" value="1"/>
</dbReference>